<reference evidence="2" key="1">
    <citation type="submission" date="2016-10" db="EMBL/GenBank/DDBJ databases">
        <title>Sequence of Gallionella enrichment culture.</title>
        <authorList>
            <person name="Poehlein A."/>
            <person name="Muehling M."/>
            <person name="Daniel R."/>
        </authorList>
    </citation>
    <scope>NUCLEOTIDE SEQUENCE</scope>
</reference>
<gene>
    <name evidence="2" type="ORF">GALL_189600</name>
</gene>
<feature type="region of interest" description="Disordered" evidence="1">
    <location>
        <begin position="1"/>
        <end position="25"/>
    </location>
</feature>
<sequence length="72" mass="8058">MVKRTVIAATAAQRRAGTPPPDRLRLCATNKNELDWAVESEQRQGWVLISRSYSMDDGHGAELMRKEMSKAA</sequence>
<dbReference type="EMBL" id="MLJW01000111">
    <property type="protein sequence ID" value="OIQ99046.1"/>
    <property type="molecule type" value="Genomic_DNA"/>
</dbReference>
<protein>
    <submittedName>
        <fullName evidence="2">Uncharacterized protein</fullName>
    </submittedName>
</protein>
<dbReference type="AlphaFoldDB" id="A0A1J5RSV2"/>
<proteinExistence type="predicted"/>
<name>A0A1J5RSV2_9ZZZZ</name>
<accession>A0A1J5RSV2</accession>
<organism evidence="2">
    <name type="scientific">mine drainage metagenome</name>
    <dbReference type="NCBI Taxonomy" id="410659"/>
    <lineage>
        <taxon>unclassified sequences</taxon>
        <taxon>metagenomes</taxon>
        <taxon>ecological metagenomes</taxon>
    </lineage>
</organism>
<comment type="caution">
    <text evidence="2">The sequence shown here is derived from an EMBL/GenBank/DDBJ whole genome shotgun (WGS) entry which is preliminary data.</text>
</comment>
<evidence type="ECO:0000256" key="1">
    <source>
        <dbReference type="SAM" id="MobiDB-lite"/>
    </source>
</evidence>
<evidence type="ECO:0000313" key="2">
    <source>
        <dbReference type="EMBL" id="OIQ99046.1"/>
    </source>
</evidence>